<dbReference type="Proteomes" id="UP000006230">
    <property type="component" value="Unassembled WGS sequence"/>
</dbReference>
<reference evidence="1 2" key="1">
    <citation type="journal article" date="2010" name="J. Bacteriol.">
        <title>Genome sequences of Pelagibaca bermudensis HTCC2601T and Maritimibacter alkaliphilus HTCC2654T, the type strains of two marine Roseobacter genera.</title>
        <authorList>
            <person name="Thrash J.C."/>
            <person name="Cho J.C."/>
            <person name="Ferriera S."/>
            <person name="Johnson J."/>
            <person name="Vergin K.L."/>
            <person name="Giovannoni S.J."/>
        </authorList>
    </citation>
    <scope>NUCLEOTIDE SEQUENCE [LARGE SCALE GENOMIC DNA]</scope>
    <source>
        <strain evidence="2">DSM 26914 / JCM 13377 / KCTC 12554 / HTCC2601</strain>
    </source>
</reference>
<evidence type="ECO:0000313" key="1">
    <source>
        <dbReference type="EMBL" id="EAU45357.1"/>
    </source>
</evidence>
<dbReference type="EMBL" id="AATQ01000028">
    <property type="protein sequence ID" value="EAU45357.1"/>
    <property type="molecule type" value="Genomic_DNA"/>
</dbReference>
<dbReference type="AlphaFoldDB" id="Q0FMA2"/>
<dbReference type="STRING" id="314265.R2601_24914"/>
<comment type="caution">
    <text evidence="1">The sequence shown here is derived from an EMBL/GenBank/DDBJ whole genome shotgun (WGS) entry which is preliminary data.</text>
</comment>
<dbReference type="eggNOG" id="ENOG50332M2">
    <property type="taxonomic scope" value="Bacteria"/>
</dbReference>
<dbReference type="HOGENOM" id="CLU_1439820_0_0_5"/>
<evidence type="ECO:0000313" key="2">
    <source>
        <dbReference type="Proteomes" id="UP000006230"/>
    </source>
</evidence>
<keyword evidence="2" id="KW-1185">Reference proteome</keyword>
<name>Q0FMA2_SALBH</name>
<gene>
    <name evidence="1" type="ORF">R2601_24914</name>
</gene>
<sequence>MDLVRPAIKRAEPFTIPIQFFGGKPAVTDTHRYRLLEDLVAHRSDLRASLWFRELSDDLGSKGATNYKRRRLHSETEILEFLDTYVLGLIESIRENGFDASKSGYESTAVIDSEGNLMKTGSGNHRFCIAALLDLPRFPLVVVGAHEDWVRRNIDGPLDVEKVVAQLPAVEAHHQRPEGASARLHLSG</sequence>
<proteinExistence type="predicted"/>
<protein>
    <submittedName>
        <fullName evidence="1">Uncharacterized protein</fullName>
    </submittedName>
</protein>
<accession>Q0FMA2</accession>
<organism evidence="1 2">
    <name type="scientific">Salipiger bermudensis (strain DSM 26914 / JCM 13377 / KCTC 12554 / HTCC2601)</name>
    <name type="common">Pelagibaca bermudensis</name>
    <dbReference type="NCBI Taxonomy" id="314265"/>
    <lineage>
        <taxon>Bacteria</taxon>
        <taxon>Pseudomonadati</taxon>
        <taxon>Pseudomonadota</taxon>
        <taxon>Alphaproteobacteria</taxon>
        <taxon>Rhodobacterales</taxon>
        <taxon>Roseobacteraceae</taxon>
        <taxon>Salipiger</taxon>
    </lineage>
</organism>